<evidence type="ECO:0000313" key="12">
    <source>
        <dbReference type="Proteomes" id="UP000800092"/>
    </source>
</evidence>
<feature type="region of interest" description="Disordered" evidence="7">
    <location>
        <begin position="91"/>
        <end position="128"/>
    </location>
</feature>
<accession>A0A6A6HEP4</accession>
<evidence type="ECO:0000256" key="6">
    <source>
        <dbReference type="PROSITE-ProRule" id="PRU00983"/>
    </source>
</evidence>
<evidence type="ECO:0000313" key="11">
    <source>
        <dbReference type="EMBL" id="KAF2236555.1"/>
    </source>
</evidence>
<keyword evidence="2 5" id="KW-0728">SH3 domain</keyword>
<dbReference type="InterPro" id="IPR026791">
    <property type="entry name" value="DOCK"/>
</dbReference>
<feature type="compositionally biased region" description="Basic residues" evidence="7">
    <location>
        <begin position="158"/>
        <end position="168"/>
    </location>
</feature>
<dbReference type="InterPro" id="IPR042455">
    <property type="entry name" value="DOCK_N_sub1"/>
</dbReference>
<feature type="compositionally biased region" description="Basic and acidic residues" evidence="7">
    <location>
        <begin position="2080"/>
        <end position="2091"/>
    </location>
</feature>
<feature type="compositionally biased region" description="Polar residues" evidence="7">
    <location>
        <begin position="498"/>
        <end position="516"/>
    </location>
</feature>
<dbReference type="Gene3D" id="1.25.40.410">
    <property type="match status" value="1"/>
</dbReference>
<dbReference type="InterPro" id="IPR036028">
    <property type="entry name" value="SH3-like_dom_sf"/>
</dbReference>
<feature type="compositionally biased region" description="Acidic residues" evidence="7">
    <location>
        <begin position="1795"/>
        <end position="1804"/>
    </location>
</feature>
<dbReference type="SUPFAM" id="SSF50044">
    <property type="entry name" value="SH3-domain"/>
    <property type="match status" value="1"/>
</dbReference>
<dbReference type="EMBL" id="ML991784">
    <property type="protein sequence ID" value="KAF2236555.1"/>
    <property type="molecule type" value="Genomic_DNA"/>
</dbReference>
<dbReference type="PROSITE" id="PS51651">
    <property type="entry name" value="DOCKER"/>
    <property type="match status" value="1"/>
</dbReference>
<evidence type="ECO:0000259" key="8">
    <source>
        <dbReference type="PROSITE" id="PS50002"/>
    </source>
</evidence>
<feature type="compositionally biased region" description="Basic and acidic residues" evidence="7">
    <location>
        <begin position="478"/>
        <end position="496"/>
    </location>
</feature>
<reference evidence="11" key="1">
    <citation type="journal article" date="2020" name="Stud. Mycol.">
        <title>101 Dothideomycetes genomes: a test case for predicting lifestyles and emergence of pathogens.</title>
        <authorList>
            <person name="Haridas S."/>
            <person name="Albert R."/>
            <person name="Binder M."/>
            <person name="Bloem J."/>
            <person name="Labutti K."/>
            <person name="Salamov A."/>
            <person name="Andreopoulos B."/>
            <person name="Baker S."/>
            <person name="Barry K."/>
            <person name="Bills G."/>
            <person name="Bluhm B."/>
            <person name="Cannon C."/>
            <person name="Castanera R."/>
            <person name="Culley D."/>
            <person name="Daum C."/>
            <person name="Ezra D."/>
            <person name="Gonzalez J."/>
            <person name="Henrissat B."/>
            <person name="Kuo A."/>
            <person name="Liang C."/>
            <person name="Lipzen A."/>
            <person name="Lutzoni F."/>
            <person name="Magnuson J."/>
            <person name="Mondo S."/>
            <person name="Nolan M."/>
            <person name="Ohm R."/>
            <person name="Pangilinan J."/>
            <person name="Park H.-J."/>
            <person name="Ramirez L."/>
            <person name="Alfaro M."/>
            <person name="Sun H."/>
            <person name="Tritt A."/>
            <person name="Yoshinaga Y."/>
            <person name="Zwiers L.-H."/>
            <person name="Turgeon B."/>
            <person name="Goodwin S."/>
            <person name="Spatafora J."/>
            <person name="Crous P."/>
            <person name="Grigoriev I."/>
        </authorList>
    </citation>
    <scope>NUCLEOTIDE SEQUENCE</scope>
    <source>
        <strain evidence="11">Tuck. ex Michener</strain>
    </source>
</reference>
<feature type="domain" description="C2 DOCK-type" evidence="9">
    <location>
        <begin position="632"/>
        <end position="808"/>
    </location>
</feature>
<sequence length="2136" mass="237078">MPWRPLPRIAFAVCIYPFQPSSPADLPLEIGDELYIIERGGAKGHWYRGYLVAPPSLLAGLTSSKGQTLEARVFSGIFPRNCVEVRELLEEADTQGEASEEEQHASQAGAGATGQDPAGNGTQTPSEIVPLDLQGGIENNQTLSTLERPSSPFSSRRSVSRRKAKRHGRDLTREASPGQASPTTLPVSDEVRPAGAPKPPAPVPMLKIGDETPTSEAEPLVDEVASCLREWHSTNVHELLLARKYKQLDKMSNMVKRLDVSRKQLLHNVLTAQELQAVRERTVWDLVNGNKMLRGEVIVRSPSERGRILTANDSAIEITKLQSMMSLLNEPPMSDIDKNLLHHLLMDVKSIIGHVDQHTTIAVSLYIKASGDQARPLSEAHAIDIPPRSVSTASISEEKMKTLFTDLSAADIGEGAGSGNCVYLVFKVLVTEPYRSSSANDAWMPTHSQNSNMSGSTLTSASGTSKGGRRSLMWSTKSRKETTQMDKINEHRHDGDASGTSTPNSRPDSARRTTTWDSPKTVKRVTGVGVLQVDALLRQCREADHQVQIYTHKMPFEDKEEEGEDWSSLIKELYPSPSDSFKKCSVVKRLHVHVKAFGDPDADELVKATPTLLQGIYPTRRVGFSGAPTKPRSDIYVTLRKPLLAKNSFLSHPKSGIVPLAAQSSLANLQLTLEVRRQNGERIENCIYPSCNSAGHTAWRTAAIERDEHWNVTIRLAIPPEDVPGCHLIMSIADVPEFPFALCWMPLWNQEAFVRDGDYSLVLYKYDECTSSMISGRGAYLSLPWSSKKKDEEVTGPIAALKLRTYLSSTKYSQDPTLLGLLKWKSQKPGELIELLHRFIFVPELEIVKLLSEVFDALFQVLTEYSGSDENEDLVFSALIRVLSIVHDRRFNLQPLVDKYAEERFNWPFATPCLIRSFNRLLADPADPETSRKLRATLKVGGHVLKFIVNARNQQKEKEAGIGITGRQPVFDKDFRSIFKGLNDMMKNPAPTLIGTKTLAVQNLHIWLPELSAHMATEDILQLAVDFVNSCAELQGKIVLYKLVLIVHLVRLDLFATPQIRQNLAKQTVNWLALYWGKTSEVTEQWREQVRLCCSVVAAQLPRVDEVASDFVPKLVSSYVSIQATPRQEKASLSLLFPTSYPFHARTAPSPTRFDEAMVEIAAVLAAIFNLPNEVHFDLADLDMPGFLLQALQTCKSVLDCDAFPPSWLSVHVFHHKSAIRSLEQLANILLSSFLPDPDNADGFITEVWRAFFDTLIGLIASDALALETFPEQKRRAVWKIAGDVREHGADLLRRSWEAIGWEASEEEKQRFGIQKIGGYQVQYVPALVAPIVELCLSVHQGLRGVAVGILQTMIISEWMLNEDLDVIQAEMIDCLDNLFKSKPLTESILQKLFITELRDLFDTPADTPDDPLFIAVTTLIETADQLLDLLVAVHGDGADGEAFHIMDRLRLMEFLRDMQKEDIYIRYVHQLVKLQSDAKNHTEAGLALRLHSELYEWDPSHMLDDIQDPWFPAQSAFDRKEQLYFQQIRQYEEGSSWENALGTYGELATQYEHNVFDFHKLARARRGMALIYERIASGERQHPRYFRIVYKGLGFPNALRDRQFIFEGSPQDRLSTFTDKMQQQHPNAQILGAGKEEEVEGQFLQIYPVSPHKDLNHPIYQRQKVGQPIRDHYLLSRPNEFVTTSRRQLNKDSNITEATVEKTMYTTAETFPTILRRSEIIKIEDIALSPLEAAIERTTRKSQELLILEKRATENESSLVSLKESLLSSVDPDAELSVSHYRELLPKSKPLGSDIDDGEEDPEPPQLDQMENALRVSLLDHAMIIKRSLNLFSKPGQEAAKSHLIQRFETTFAPEILALAPIQQTHPAYLRDHLTSPQPSISTSLHTPQNPPSQNAQATAGAAPPPTAHSSSSNPRQSQHESRRRSLFRRNGSLDDAKTNGTASPSKDGLDKPVSADATSQATPGSRGRTKDPGLRNRLSFVRSNPGAAADEVPPMPGGAGSVPPVPLPGSAAETASVPSASRRSASQSRARSRDGHGHGHTPAKLEKRRSGRVSSERSGGGGDARTGSASGRSGKSGKSGEGRSSRERGGSGGGAEAMAGSEKGTKKRFSVLGLGRKGSKGNVGRVQKDVVLEE</sequence>
<dbReference type="SMART" id="SM00326">
    <property type="entry name" value="SH3"/>
    <property type="match status" value="1"/>
</dbReference>
<feature type="domain" description="DOCKER" evidence="10">
    <location>
        <begin position="1456"/>
        <end position="1869"/>
    </location>
</feature>
<dbReference type="PROSITE" id="PS51650">
    <property type="entry name" value="C2_DOCK"/>
    <property type="match status" value="1"/>
</dbReference>
<keyword evidence="12" id="KW-1185">Reference proteome</keyword>
<dbReference type="Gene3D" id="2.30.30.40">
    <property type="entry name" value="SH3 Domains"/>
    <property type="match status" value="1"/>
</dbReference>
<comment type="similarity">
    <text evidence="6">Belongs to the DOCK family.</text>
</comment>
<dbReference type="InterPro" id="IPR032376">
    <property type="entry name" value="DOCK_N"/>
</dbReference>
<dbReference type="Gene3D" id="1.20.1270.350">
    <property type="entry name" value="Dedicator of cytokinesis N-terminal subdomain"/>
    <property type="match status" value="1"/>
</dbReference>
<dbReference type="InterPro" id="IPR027007">
    <property type="entry name" value="C2_DOCK-type_domain"/>
</dbReference>
<dbReference type="Proteomes" id="UP000800092">
    <property type="component" value="Unassembled WGS sequence"/>
</dbReference>
<feature type="compositionally biased region" description="Basic residues" evidence="7">
    <location>
        <begin position="2040"/>
        <end position="2053"/>
    </location>
</feature>
<protein>
    <recommendedName>
        <fullName evidence="13">SH3 and Ded_cyto domain protein</fullName>
    </recommendedName>
</protein>
<feature type="compositionally biased region" description="Low complexity" evidence="7">
    <location>
        <begin position="148"/>
        <end position="157"/>
    </location>
</feature>
<dbReference type="GO" id="GO:0007264">
    <property type="term" value="P:small GTPase-mediated signal transduction"/>
    <property type="evidence" value="ECO:0007669"/>
    <property type="project" value="InterPro"/>
</dbReference>
<evidence type="ECO:0000259" key="9">
    <source>
        <dbReference type="PROSITE" id="PS51650"/>
    </source>
</evidence>
<organism evidence="11 12">
    <name type="scientific">Viridothelium virens</name>
    <name type="common">Speckled blister lichen</name>
    <name type="synonym">Trypethelium virens</name>
    <dbReference type="NCBI Taxonomy" id="1048519"/>
    <lineage>
        <taxon>Eukaryota</taxon>
        <taxon>Fungi</taxon>
        <taxon>Dikarya</taxon>
        <taxon>Ascomycota</taxon>
        <taxon>Pezizomycotina</taxon>
        <taxon>Dothideomycetes</taxon>
        <taxon>Dothideomycetes incertae sedis</taxon>
        <taxon>Trypetheliales</taxon>
        <taxon>Trypetheliaceae</taxon>
        <taxon>Viridothelium</taxon>
    </lineage>
</organism>
<evidence type="ECO:0000256" key="7">
    <source>
        <dbReference type="SAM" id="MobiDB-lite"/>
    </source>
</evidence>
<dbReference type="GO" id="GO:0031267">
    <property type="term" value="F:small GTPase binding"/>
    <property type="evidence" value="ECO:0007669"/>
    <property type="project" value="TreeGrafter"/>
</dbReference>
<dbReference type="CDD" id="cd11684">
    <property type="entry name" value="DHR2_DOCK"/>
    <property type="match status" value="1"/>
</dbReference>
<feature type="domain" description="SH3" evidence="8">
    <location>
        <begin position="7"/>
        <end position="88"/>
    </location>
</feature>
<keyword evidence="4" id="KW-0597">Phosphoprotein</keyword>
<feature type="compositionally biased region" description="Polar residues" evidence="7">
    <location>
        <begin position="438"/>
        <end position="453"/>
    </location>
</feature>
<dbReference type="Pfam" id="PF23554">
    <property type="entry name" value="TPR_DOCK"/>
    <property type="match status" value="1"/>
</dbReference>
<dbReference type="InterPro" id="IPR001452">
    <property type="entry name" value="SH3_domain"/>
</dbReference>
<evidence type="ECO:0008006" key="13">
    <source>
        <dbReference type="Google" id="ProtNLM"/>
    </source>
</evidence>
<evidence type="ECO:0000256" key="4">
    <source>
        <dbReference type="ARBA" id="ARBA00022553"/>
    </source>
</evidence>
<evidence type="ECO:0000259" key="10">
    <source>
        <dbReference type="PROSITE" id="PS51651"/>
    </source>
</evidence>
<dbReference type="GO" id="GO:0005737">
    <property type="term" value="C:cytoplasm"/>
    <property type="evidence" value="ECO:0007669"/>
    <property type="project" value="UniProtKB-SubCell"/>
</dbReference>
<dbReference type="Gene3D" id="2.60.40.150">
    <property type="entry name" value="C2 domain"/>
    <property type="match status" value="1"/>
</dbReference>
<feature type="region of interest" description="Disordered" evidence="7">
    <location>
        <begin position="141"/>
        <end position="216"/>
    </location>
</feature>
<dbReference type="GO" id="GO:0005886">
    <property type="term" value="C:plasma membrane"/>
    <property type="evidence" value="ECO:0007669"/>
    <property type="project" value="TreeGrafter"/>
</dbReference>
<evidence type="ECO:0000256" key="1">
    <source>
        <dbReference type="ARBA" id="ARBA00004496"/>
    </source>
</evidence>
<feature type="compositionally biased region" description="Acidic residues" evidence="7">
    <location>
        <begin position="91"/>
        <end position="100"/>
    </location>
</feature>
<dbReference type="InterPro" id="IPR035892">
    <property type="entry name" value="C2_domain_sf"/>
</dbReference>
<dbReference type="InterPro" id="IPR027357">
    <property type="entry name" value="DOCKER_dom"/>
</dbReference>
<feature type="compositionally biased region" description="Low complexity" evidence="7">
    <location>
        <begin position="1893"/>
        <end position="1916"/>
    </location>
</feature>
<gene>
    <name evidence="11" type="ORF">EV356DRAFT_481833</name>
</gene>
<feature type="compositionally biased region" description="Polar residues" evidence="7">
    <location>
        <begin position="1876"/>
        <end position="1889"/>
    </location>
</feature>
<dbReference type="InterPro" id="IPR056372">
    <property type="entry name" value="TPR_DOCK"/>
</dbReference>
<dbReference type="CDD" id="cd08679">
    <property type="entry name" value="C2_DOCK180_related"/>
    <property type="match status" value="1"/>
</dbReference>
<keyword evidence="3" id="KW-0963">Cytoplasm</keyword>
<feature type="region of interest" description="Disordered" evidence="7">
    <location>
        <begin position="1788"/>
        <end position="1808"/>
    </location>
</feature>
<feature type="compositionally biased region" description="Low complexity" evidence="7">
    <location>
        <begin position="454"/>
        <end position="464"/>
    </location>
</feature>
<dbReference type="PROSITE" id="PS50002">
    <property type="entry name" value="SH3"/>
    <property type="match status" value="1"/>
</dbReference>
<comment type="subcellular location">
    <subcellularLocation>
        <location evidence="1">Cytoplasm</location>
    </subcellularLocation>
</comment>
<name>A0A6A6HEP4_VIRVR</name>
<feature type="compositionally biased region" description="Low complexity" evidence="7">
    <location>
        <begin position="2017"/>
        <end position="2031"/>
    </location>
</feature>
<evidence type="ECO:0000256" key="3">
    <source>
        <dbReference type="ARBA" id="ARBA00022490"/>
    </source>
</evidence>
<dbReference type="PANTHER" id="PTHR45653">
    <property type="entry name" value="DEDICATOR OF CYTOKINESIS"/>
    <property type="match status" value="1"/>
</dbReference>
<evidence type="ECO:0000256" key="5">
    <source>
        <dbReference type="PROSITE-ProRule" id="PRU00192"/>
    </source>
</evidence>
<dbReference type="PANTHER" id="PTHR45653:SF10">
    <property type="entry name" value="MYOBLAST CITY, ISOFORM B"/>
    <property type="match status" value="1"/>
</dbReference>
<dbReference type="Pfam" id="PF16172">
    <property type="entry name" value="DOCK_N"/>
    <property type="match status" value="1"/>
</dbReference>
<feature type="region of interest" description="Disordered" evidence="7">
    <location>
        <begin position="1873"/>
        <end position="2136"/>
    </location>
</feature>
<evidence type="ECO:0000256" key="2">
    <source>
        <dbReference type="ARBA" id="ARBA00022443"/>
    </source>
</evidence>
<dbReference type="OrthoDB" id="18896at2759"/>
<feature type="region of interest" description="Disordered" evidence="7">
    <location>
        <begin position="438"/>
        <end position="516"/>
    </location>
</feature>
<dbReference type="Pfam" id="PF14429">
    <property type="entry name" value="DOCK-C2"/>
    <property type="match status" value="1"/>
</dbReference>
<dbReference type="GO" id="GO:0005085">
    <property type="term" value="F:guanyl-nucleotide exchange factor activity"/>
    <property type="evidence" value="ECO:0007669"/>
    <property type="project" value="InterPro"/>
</dbReference>
<proteinExistence type="inferred from homology"/>
<dbReference type="InterPro" id="IPR043161">
    <property type="entry name" value="DOCK_C_lobe_A"/>
</dbReference>